<evidence type="ECO:0000313" key="3">
    <source>
        <dbReference type="EMBL" id="VAH40249.1"/>
    </source>
</evidence>
<gene>
    <name evidence="3" type="ORF">TRITD_2Bv1G007570</name>
</gene>
<feature type="signal peptide" evidence="1">
    <location>
        <begin position="1"/>
        <end position="22"/>
    </location>
</feature>
<dbReference type="Gene3D" id="3.90.1300.10">
    <property type="entry name" value="Amidase signature (AS) domain"/>
    <property type="match status" value="2"/>
</dbReference>
<sequence>MPRPLLAVAVAALVLALAGAHGFRIEEASVDSIQLGFNNGSLTSVDLVRFYLDRISRLNRLLHAVIEVNPDALPQAARADAERCSGRHRRAIGALHGVPVLLKDNIATRDALNTTAGSFALLGSVVRRDAGVVRRLRRAGAVVLGKPARQTWTSGPTSAASPVAAGAPAAAGAGPICHTVADAVHVLDAIVGYDARDATPTMEASKYIPHGGYMQFLKKGGLGGKRIGVPSGFFNFPNGTVQQMAYAQHLNTMRKQGAVVIENLDIENLSVLLDSQNNGQQIALPAEFKLSLNSYLSNLLYSPVRSLAEIIAFNNAHPVEENMKENGQTVFLVAENTTGIGASEREATSQLNKLSANGLKKLMREHELDAIVTPNNAVSSVLAIDGMPAITVPAGYGKLGVPSGLCFGGLRGYELRLIEMAYAFEQVTMVRKTPAFLP</sequence>
<keyword evidence="1" id="KW-0732">Signal</keyword>
<name>A0A9R1RG43_TRITD</name>
<evidence type="ECO:0000256" key="1">
    <source>
        <dbReference type="SAM" id="SignalP"/>
    </source>
</evidence>
<dbReference type="InterPro" id="IPR036928">
    <property type="entry name" value="AS_sf"/>
</dbReference>
<evidence type="ECO:0000259" key="2">
    <source>
        <dbReference type="Pfam" id="PF01425"/>
    </source>
</evidence>
<feature type="chain" id="PRO_5040119219" description="Amidase domain-containing protein" evidence="1">
    <location>
        <begin position="23"/>
        <end position="438"/>
    </location>
</feature>
<proteinExistence type="predicted"/>
<feature type="domain" description="Amidase" evidence="2">
    <location>
        <begin position="162"/>
        <end position="377"/>
    </location>
</feature>
<accession>A0A9R1RG43</accession>
<dbReference type="PANTHER" id="PTHR42678">
    <property type="entry name" value="AMIDASE"/>
    <property type="match status" value="1"/>
</dbReference>
<dbReference type="Gramene" id="TRITD2Bv1G007570.1">
    <property type="protein sequence ID" value="TRITD2Bv1G007570.1"/>
    <property type="gene ID" value="TRITD2Bv1G007570"/>
</dbReference>
<evidence type="ECO:0000313" key="4">
    <source>
        <dbReference type="Proteomes" id="UP000324705"/>
    </source>
</evidence>
<dbReference type="SUPFAM" id="SSF75304">
    <property type="entry name" value="Amidase signature (AS) enzymes"/>
    <property type="match status" value="1"/>
</dbReference>
<dbReference type="InterPro" id="IPR023631">
    <property type="entry name" value="Amidase_dom"/>
</dbReference>
<organism evidence="3 4">
    <name type="scientific">Triticum turgidum subsp. durum</name>
    <name type="common">Durum wheat</name>
    <name type="synonym">Triticum durum</name>
    <dbReference type="NCBI Taxonomy" id="4567"/>
    <lineage>
        <taxon>Eukaryota</taxon>
        <taxon>Viridiplantae</taxon>
        <taxon>Streptophyta</taxon>
        <taxon>Embryophyta</taxon>
        <taxon>Tracheophyta</taxon>
        <taxon>Spermatophyta</taxon>
        <taxon>Magnoliopsida</taxon>
        <taxon>Liliopsida</taxon>
        <taxon>Poales</taxon>
        <taxon>Poaceae</taxon>
        <taxon>BOP clade</taxon>
        <taxon>Pooideae</taxon>
        <taxon>Triticodae</taxon>
        <taxon>Triticeae</taxon>
        <taxon>Triticinae</taxon>
        <taxon>Triticum</taxon>
    </lineage>
</organism>
<keyword evidence="4" id="KW-1185">Reference proteome</keyword>
<feature type="domain" description="Amidase" evidence="2">
    <location>
        <begin position="46"/>
        <end position="158"/>
    </location>
</feature>
<dbReference type="AlphaFoldDB" id="A0A9R1RG43"/>
<reference evidence="3 4" key="1">
    <citation type="submission" date="2017-09" db="EMBL/GenBank/DDBJ databases">
        <authorList>
            <consortium name="International Durum Wheat Genome Sequencing Consortium (IDWGSC)"/>
            <person name="Milanesi L."/>
        </authorList>
    </citation>
    <scope>NUCLEOTIDE SEQUENCE [LARGE SCALE GENOMIC DNA]</scope>
    <source>
        <strain evidence="4">cv. Svevo</strain>
    </source>
</reference>
<dbReference type="Pfam" id="PF01425">
    <property type="entry name" value="Amidase"/>
    <property type="match status" value="2"/>
</dbReference>
<dbReference type="PANTHER" id="PTHR42678:SF38">
    <property type="entry name" value="AMIDASE DOMAIN-CONTAINING PROTEIN"/>
    <property type="match status" value="1"/>
</dbReference>
<dbReference type="EMBL" id="LT934114">
    <property type="protein sequence ID" value="VAH40249.1"/>
    <property type="molecule type" value="Genomic_DNA"/>
</dbReference>
<protein>
    <recommendedName>
        <fullName evidence="2">Amidase domain-containing protein</fullName>
    </recommendedName>
</protein>
<dbReference type="Proteomes" id="UP000324705">
    <property type="component" value="Chromosome 2B"/>
</dbReference>